<evidence type="ECO:0000313" key="3">
    <source>
        <dbReference type="Proteomes" id="UP000813444"/>
    </source>
</evidence>
<keyword evidence="1" id="KW-0812">Transmembrane</keyword>
<sequence length="223" mass="24058">MTGEMGPSDLPDTSPIPLLDLVALLGWYRLWEAGGVGGLSSIQPVSIPAAADPACSQRDQGCMPPHTKYSNPAEVPSSCPQSTCVSVLVAHSSLLARMATITLILRFRLFPQSAPLSLFCSLFFPPISQLISASFPLCSLSFSDVVKYAPIDTRTRRHHHRAALLVSFTCLASVLVYLDFLDHFPNPDVLLSRRPLLAPTPSTLELSVKLVPSASAYINTEPS</sequence>
<dbReference type="Proteomes" id="UP000813444">
    <property type="component" value="Unassembled WGS sequence"/>
</dbReference>
<name>A0A8K0SJ22_9HYPO</name>
<keyword evidence="1" id="KW-1133">Transmembrane helix</keyword>
<accession>A0A8K0SJ22</accession>
<evidence type="ECO:0000313" key="2">
    <source>
        <dbReference type="EMBL" id="KAH7309492.1"/>
    </source>
</evidence>
<feature type="transmembrane region" description="Helical" evidence="1">
    <location>
        <begin position="162"/>
        <end position="180"/>
    </location>
</feature>
<reference evidence="2" key="1">
    <citation type="journal article" date="2021" name="Nat. Commun.">
        <title>Genetic determinants of endophytism in the Arabidopsis root mycobiome.</title>
        <authorList>
            <person name="Mesny F."/>
            <person name="Miyauchi S."/>
            <person name="Thiergart T."/>
            <person name="Pickel B."/>
            <person name="Atanasova L."/>
            <person name="Karlsson M."/>
            <person name="Huettel B."/>
            <person name="Barry K.W."/>
            <person name="Haridas S."/>
            <person name="Chen C."/>
            <person name="Bauer D."/>
            <person name="Andreopoulos W."/>
            <person name="Pangilinan J."/>
            <person name="LaButti K."/>
            <person name="Riley R."/>
            <person name="Lipzen A."/>
            <person name="Clum A."/>
            <person name="Drula E."/>
            <person name="Henrissat B."/>
            <person name="Kohler A."/>
            <person name="Grigoriev I.V."/>
            <person name="Martin F.M."/>
            <person name="Hacquard S."/>
        </authorList>
    </citation>
    <scope>NUCLEOTIDE SEQUENCE</scope>
    <source>
        <strain evidence="2">MPI-CAGE-CH-0235</strain>
    </source>
</reference>
<dbReference type="EMBL" id="JAGPNK010000013">
    <property type="protein sequence ID" value="KAH7309492.1"/>
    <property type="molecule type" value="Genomic_DNA"/>
</dbReference>
<evidence type="ECO:0000256" key="1">
    <source>
        <dbReference type="SAM" id="Phobius"/>
    </source>
</evidence>
<organism evidence="2 3">
    <name type="scientific">Stachybotrys elegans</name>
    <dbReference type="NCBI Taxonomy" id="80388"/>
    <lineage>
        <taxon>Eukaryota</taxon>
        <taxon>Fungi</taxon>
        <taxon>Dikarya</taxon>
        <taxon>Ascomycota</taxon>
        <taxon>Pezizomycotina</taxon>
        <taxon>Sordariomycetes</taxon>
        <taxon>Hypocreomycetidae</taxon>
        <taxon>Hypocreales</taxon>
        <taxon>Stachybotryaceae</taxon>
        <taxon>Stachybotrys</taxon>
    </lineage>
</organism>
<comment type="caution">
    <text evidence="2">The sequence shown here is derived from an EMBL/GenBank/DDBJ whole genome shotgun (WGS) entry which is preliminary data.</text>
</comment>
<keyword evidence="3" id="KW-1185">Reference proteome</keyword>
<dbReference type="AlphaFoldDB" id="A0A8K0SJ22"/>
<proteinExistence type="predicted"/>
<keyword evidence="1" id="KW-0472">Membrane</keyword>
<gene>
    <name evidence="2" type="ORF">B0I35DRAFT_82458</name>
</gene>
<protein>
    <submittedName>
        <fullName evidence="2">Uncharacterized protein</fullName>
    </submittedName>
</protein>